<dbReference type="SUPFAM" id="SSF52091">
    <property type="entry name" value="SpoIIaa-like"/>
    <property type="match status" value="1"/>
</dbReference>
<dbReference type="PANTHER" id="PTHR35526:SF3">
    <property type="entry name" value="ANTI-SIGMA-F FACTOR RSBW"/>
    <property type="match status" value="1"/>
</dbReference>
<dbReference type="InterPro" id="IPR003594">
    <property type="entry name" value="HATPase_dom"/>
</dbReference>
<evidence type="ECO:0000259" key="3">
    <source>
        <dbReference type="PROSITE" id="PS50801"/>
    </source>
</evidence>
<evidence type="ECO:0000313" key="4">
    <source>
        <dbReference type="EMBL" id="CAA9277008.1"/>
    </source>
</evidence>
<dbReference type="Pfam" id="PF13581">
    <property type="entry name" value="HATPase_c_2"/>
    <property type="match status" value="1"/>
</dbReference>
<dbReference type="EMBL" id="CADCTH010000427">
    <property type="protein sequence ID" value="CAA9277008.1"/>
    <property type="molecule type" value="Genomic_DNA"/>
</dbReference>
<feature type="domain" description="STAS" evidence="3">
    <location>
        <begin position="41"/>
        <end position="139"/>
    </location>
</feature>
<dbReference type="SUPFAM" id="SSF55874">
    <property type="entry name" value="ATPase domain of HSP90 chaperone/DNA topoisomerase II/histidine kinase"/>
    <property type="match status" value="1"/>
</dbReference>
<dbReference type="PANTHER" id="PTHR35526">
    <property type="entry name" value="ANTI-SIGMA-F FACTOR RSBW-RELATED"/>
    <property type="match status" value="1"/>
</dbReference>
<protein>
    <recommendedName>
        <fullName evidence="3">STAS domain-containing protein</fullName>
    </recommendedName>
</protein>
<accession>A0A6J4JHN1</accession>
<dbReference type="InterPro" id="IPR036513">
    <property type="entry name" value="STAS_dom_sf"/>
</dbReference>
<dbReference type="InterPro" id="IPR050267">
    <property type="entry name" value="Anti-sigma-factor_SerPK"/>
</dbReference>
<evidence type="ECO:0000256" key="2">
    <source>
        <dbReference type="SAM" id="MobiDB-lite"/>
    </source>
</evidence>
<dbReference type="Gene3D" id="3.30.565.10">
    <property type="entry name" value="Histidine kinase-like ATPase, C-terminal domain"/>
    <property type="match status" value="1"/>
</dbReference>
<keyword evidence="1" id="KW-0418">Kinase</keyword>
<reference evidence="4" key="1">
    <citation type="submission" date="2020-02" db="EMBL/GenBank/DDBJ databases">
        <authorList>
            <person name="Meier V. D."/>
        </authorList>
    </citation>
    <scope>NUCLEOTIDE SEQUENCE</scope>
    <source>
        <strain evidence="4">AVDCRST_MAG54</strain>
    </source>
</reference>
<dbReference type="InterPro" id="IPR036890">
    <property type="entry name" value="HATPase_C_sf"/>
</dbReference>
<keyword evidence="1" id="KW-0723">Serine/threonine-protein kinase</keyword>
<feature type="region of interest" description="Disordered" evidence="2">
    <location>
        <begin position="10"/>
        <end position="38"/>
    </location>
</feature>
<gene>
    <name evidence="4" type="ORF">AVDCRST_MAG54-3332</name>
</gene>
<sequence>METRIELALETTGTSGADGAHAGRDVALPPADPDPPPGSPVVVALSGRLSERAVRPLVQRLHALLVRHGGVVADVSAVELTHSGAVHAFAEAAARAGEWPDVRLALAGPDATLAALLVSSRVAERVLVHPDVATAVAHLDDRPELLRGCWHFEVDPRAPGDARGHVRRVCRRWGIDEDAREAAEIVVTELVTNAVEHASSASVVEVWRRDRSLRLMVRDFDLTVLPGAHLPDPTAPRGRGLAMVAAVAQSWGVEPHRDGKTVWAQMETV</sequence>
<organism evidence="4">
    <name type="scientific">uncultured Actinomycetospora sp</name>
    <dbReference type="NCBI Taxonomy" id="1135996"/>
    <lineage>
        <taxon>Bacteria</taxon>
        <taxon>Bacillati</taxon>
        <taxon>Actinomycetota</taxon>
        <taxon>Actinomycetes</taxon>
        <taxon>Pseudonocardiales</taxon>
        <taxon>Pseudonocardiaceae</taxon>
        <taxon>Actinomycetospora</taxon>
        <taxon>environmental samples</taxon>
    </lineage>
</organism>
<keyword evidence="1" id="KW-0808">Transferase</keyword>
<dbReference type="AlphaFoldDB" id="A0A6J4JHN1"/>
<dbReference type="CDD" id="cd16936">
    <property type="entry name" value="HATPase_RsbW-like"/>
    <property type="match status" value="1"/>
</dbReference>
<evidence type="ECO:0000256" key="1">
    <source>
        <dbReference type="ARBA" id="ARBA00022527"/>
    </source>
</evidence>
<dbReference type="Gene3D" id="3.30.750.24">
    <property type="entry name" value="STAS domain"/>
    <property type="match status" value="1"/>
</dbReference>
<name>A0A6J4JHN1_9PSEU</name>
<dbReference type="InterPro" id="IPR002645">
    <property type="entry name" value="STAS_dom"/>
</dbReference>
<proteinExistence type="predicted"/>
<dbReference type="GO" id="GO:0004674">
    <property type="term" value="F:protein serine/threonine kinase activity"/>
    <property type="evidence" value="ECO:0007669"/>
    <property type="project" value="UniProtKB-KW"/>
</dbReference>
<dbReference type="PROSITE" id="PS50801">
    <property type="entry name" value="STAS"/>
    <property type="match status" value="1"/>
</dbReference>